<reference evidence="2" key="2">
    <citation type="submission" date="2023-01" db="EMBL/GenBank/DDBJ databases">
        <title>Draft genome sequence of Agaribacter marinus strain NBRC 110023.</title>
        <authorList>
            <person name="Sun Q."/>
            <person name="Mori K."/>
        </authorList>
    </citation>
    <scope>NUCLEOTIDE SEQUENCE</scope>
    <source>
        <strain evidence="2">NBRC 110023</strain>
    </source>
</reference>
<feature type="chain" id="PRO_5041317293" description="Phosphate ABC transporter substrate-binding protein" evidence="1">
    <location>
        <begin position="19"/>
        <end position="136"/>
    </location>
</feature>
<evidence type="ECO:0000313" key="3">
    <source>
        <dbReference type="Proteomes" id="UP001156601"/>
    </source>
</evidence>
<dbReference type="EMBL" id="BSOT01000005">
    <property type="protein sequence ID" value="GLR69755.1"/>
    <property type="molecule type" value="Genomic_DNA"/>
</dbReference>
<dbReference type="AlphaFoldDB" id="A0AA37WJH0"/>
<gene>
    <name evidence="2" type="ORF">GCM10007852_06630</name>
</gene>
<dbReference type="Proteomes" id="UP001156601">
    <property type="component" value="Unassembled WGS sequence"/>
</dbReference>
<feature type="signal peptide" evidence="1">
    <location>
        <begin position="1"/>
        <end position="18"/>
    </location>
</feature>
<organism evidence="2 3">
    <name type="scientific">Agaribacter marinus</name>
    <dbReference type="NCBI Taxonomy" id="1431249"/>
    <lineage>
        <taxon>Bacteria</taxon>
        <taxon>Pseudomonadati</taxon>
        <taxon>Pseudomonadota</taxon>
        <taxon>Gammaproteobacteria</taxon>
        <taxon>Alteromonadales</taxon>
        <taxon>Alteromonadaceae</taxon>
        <taxon>Agaribacter</taxon>
    </lineage>
</organism>
<evidence type="ECO:0000256" key="1">
    <source>
        <dbReference type="SAM" id="SignalP"/>
    </source>
</evidence>
<dbReference type="RefSeq" id="WP_284216066.1">
    <property type="nucleotide sequence ID" value="NZ_BSOT01000005.1"/>
</dbReference>
<evidence type="ECO:0000313" key="2">
    <source>
        <dbReference type="EMBL" id="GLR69755.1"/>
    </source>
</evidence>
<evidence type="ECO:0008006" key="4">
    <source>
        <dbReference type="Google" id="ProtNLM"/>
    </source>
</evidence>
<keyword evidence="3" id="KW-1185">Reference proteome</keyword>
<dbReference type="Gene3D" id="3.40.190.10">
    <property type="entry name" value="Periplasmic binding protein-like II"/>
    <property type="match status" value="1"/>
</dbReference>
<protein>
    <recommendedName>
        <fullName evidence="4">Phosphate ABC transporter substrate-binding protein</fullName>
    </recommendedName>
</protein>
<proteinExistence type="predicted"/>
<sequence length="136" mass="14312">MKKLMSIFLLLAASCVAAADVAVVVSADNASAVSTDDLKRIFLGKQKKYSGGDSIELILQNASNTLDGEFNEKVLSRSPKQMKAYWSKLIFTGKGSEPKRVAGDADVVAAIAASPNAIGYVEPASVNDSVKVVATF</sequence>
<dbReference type="PROSITE" id="PS51257">
    <property type="entry name" value="PROKAR_LIPOPROTEIN"/>
    <property type="match status" value="1"/>
</dbReference>
<comment type="caution">
    <text evidence="2">The sequence shown here is derived from an EMBL/GenBank/DDBJ whole genome shotgun (WGS) entry which is preliminary data.</text>
</comment>
<name>A0AA37WJH0_9ALTE</name>
<keyword evidence="1" id="KW-0732">Signal</keyword>
<dbReference type="SUPFAM" id="SSF53850">
    <property type="entry name" value="Periplasmic binding protein-like II"/>
    <property type="match status" value="1"/>
</dbReference>
<accession>A0AA37WJH0</accession>
<reference evidence="2" key="1">
    <citation type="journal article" date="2014" name="Int. J. Syst. Evol. Microbiol.">
        <title>Complete genome sequence of Corynebacterium casei LMG S-19264T (=DSM 44701T), isolated from a smear-ripened cheese.</title>
        <authorList>
            <consortium name="US DOE Joint Genome Institute (JGI-PGF)"/>
            <person name="Walter F."/>
            <person name="Albersmeier A."/>
            <person name="Kalinowski J."/>
            <person name="Ruckert C."/>
        </authorList>
    </citation>
    <scope>NUCLEOTIDE SEQUENCE</scope>
    <source>
        <strain evidence="2">NBRC 110023</strain>
    </source>
</reference>